<evidence type="ECO:0000256" key="1">
    <source>
        <dbReference type="SAM" id="Phobius"/>
    </source>
</evidence>
<protein>
    <submittedName>
        <fullName evidence="2">Uncharacterized protein</fullName>
    </submittedName>
</protein>
<keyword evidence="1" id="KW-0812">Transmembrane</keyword>
<keyword evidence="3" id="KW-1185">Reference proteome</keyword>
<dbReference type="AlphaFoldDB" id="A0A229P4I8"/>
<accession>A0A229P4I8</accession>
<feature type="transmembrane region" description="Helical" evidence="1">
    <location>
        <begin position="45"/>
        <end position="65"/>
    </location>
</feature>
<name>A0A229P4I8_9BACL</name>
<dbReference type="EMBL" id="NMUQ01000001">
    <property type="protein sequence ID" value="OXM16769.1"/>
    <property type="molecule type" value="Genomic_DNA"/>
</dbReference>
<proteinExistence type="predicted"/>
<dbReference type="RefSeq" id="WP_089523852.1">
    <property type="nucleotide sequence ID" value="NZ_NMUQ01000001.1"/>
</dbReference>
<reference evidence="2 3" key="1">
    <citation type="submission" date="2017-07" db="EMBL/GenBank/DDBJ databases">
        <title>Paenibacillus herberti R33 genome sequencing and assembly.</title>
        <authorList>
            <person name="Su W."/>
        </authorList>
    </citation>
    <scope>NUCLEOTIDE SEQUENCE [LARGE SCALE GENOMIC DNA]</scope>
    <source>
        <strain evidence="2 3">R33</strain>
    </source>
</reference>
<sequence length="66" mass="7425">MSAVDVSSVPAGLFVLGVIFILLIFSLLSLGVLRMFQERFRAGWFYFAGSVVSAVVFYLLLDLWYI</sequence>
<organism evidence="2 3">
    <name type="scientific">Paenibacillus herberti</name>
    <dbReference type="NCBI Taxonomy" id="1619309"/>
    <lineage>
        <taxon>Bacteria</taxon>
        <taxon>Bacillati</taxon>
        <taxon>Bacillota</taxon>
        <taxon>Bacilli</taxon>
        <taxon>Bacillales</taxon>
        <taxon>Paenibacillaceae</taxon>
        <taxon>Paenibacillus</taxon>
    </lineage>
</organism>
<gene>
    <name evidence="2" type="ORF">CGZ75_08965</name>
</gene>
<keyword evidence="1" id="KW-1133">Transmembrane helix</keyword>
<dbReference type="OrthoDB" id="2664893at2"/>
<keyword evidence="1" id="KW-0472">Membrane</keyword>
<evidence type="ECO:0000313" key="3">
    <source>
        <dbReference type="Proteomes" id="UP000215145"/>
    </source>
</evidence>
<feature type="transmembrane region" description="Helical" evidence="1">
    <location>
        <begin position="12"/>
        <end position="33"/>
    </location>
</feature>
<comment type="caution">
    <text evidence="2">The sequence shown here is derived from an EMBL/GenBank/DDBJ whole genome shotgun (WGS) entry which is preliminary data.</text>
</comment>
<evidence type="ECO:0000313" key="2">
    <source>
        <dbReference type="EMBL" id="OXM16769.1"/>
    </source>
</evidence>
<dbReference type="Proteomes" id="UP000215145">
    <property type="component" value="Unassembled WGS sequence"/>
</dbReference>